<dbReference type="EMBL" id="QKWK01000010">
    <property type="protein sequence ID" value="TXT06154.1"/>
    <property type="molecule type" value="Genomic_DNA"/>
</dbReference>
<dbReference type="PANTHER" id="PTHR47345:SF1">
    <property type="entry name" value="CUT9-INTERACTING PROTEIN SCN1"/>
    <property type="match status" value="1"/>
</dbReference>
<sequence length="321" mass="35105">MAVCDDQGAVSDLGAARGWADGELAAGRAGRVVAAFGYHPWFSHRFSLHDPAPDKAAHYAEVFAPKPALAGQLDEFLPLLPEPEAFSTRLERIRADITAARAAGRLAMVGEIGLDSAARVRIWPRTRDEASVLTPFRTTLAHQTALARLQLALAVELGVPASVHCVAASGPTLRLLESVRADDPARWSAINVDMHSCGGWKPEFLAQAARTMPNLYFSPSVLLTARSPAGAAAVRAIPRDRVLVESDLHDVAQSTRLVWAAVLWVAACRGWRVETGDETWDAVEEEDDEFDDKGRLVERAETDVWAVKTLERNWARFMRLI</sequence>
<organism evidence="1 2">
    <name type="scientific">Vanrija humicola</name>
    <name type="common">Yeast</name>
    <name type="synonym">Cryptococcus humicola</name>
    <dbReference type="NCBI Taxonomy" id="5417"/>
    <lineage>
        <taxon>Eukaryota</taxon>
        <taxon>Fungi</taxon>
        <taxon>Dikarya</taxon>
        <taxon>Basidiomycota</taxon>
        <taxon>Agaricomycotina</taxon>
        <taxon>Tremellomycetes</taxon>
        <taxon>Trichosporonales</taxon>
        <taxon>Trichosporonaceae</taxon>
        <taxon>Vanrija</taxon>
    </lineage>
</organism>
<proteinExistence type="predicted"/>
<dbReference type="OrthoDB" id="413993at2759"/>
<accession>A0A7D8V3C9</accession>
<dbReference type="AlphaFoldDB" id="A0A7D8V3C9"/>
<dbReference type="Gene3D" id="3.20.20.140">
    <property type="entry name" value="Metal-dependent hydrolases"/>
    <property type="match status" value="1"/>
</dbReference>
<keyword evidence="2" id="KW-1185">Reference proteome</keyword>
<gene>
    <name evidence="1" type="ORF">VHUM_03627</name>
</gene>
<reference evidence="1 2" key="1">
    <citation type="journal article" date="2019" name="PLoS Genet.">
        <title>Convergent evolution of linked mating-type loci in basidiomycete fungi.</title>
        <authorList>
            <person name="Sun S."/>
            <person name="Coelho M.A."/>
            <person name="Heitman J."/>
            <person name="Nowrousian M."/>
        </authorList>
    </citation>
    <scope>NUCLEOTIDE SEQUENCE [LARGE SCALE GENOMIC DNA]</scope>
    <source>
        <strain evidence="1 2">CBS 4282</strain>
    </source>
</reference>
<evidence type="ECO:0000313" key="1">
    <source>
        <dbReference type="EMBL" id="TXT06154.1"/>
    </source>
</evidence>
<dbReference type="InterPro" id="IPR032466">
    <property type="entry name" value="Metal_Hydrolase"/>
</dbReference>
<dbReference type="SUPFAM" id="SSF51556">
    <property type="entry name" value="Metallo-dependent hydrolases"/>
    <property type="match status" value="1"/>
</dbReference>
<name>A0A7D8V3C9_VANHU</name>
<dbReference type="Pfam" id="PF01026">
    <property type="entry name" value="TatD_DNase"/>
    <property type="match status" value="1"/>
</dbReference>
<comment type="caution">
    <text evidence="1">The sequence shown here is derived from an EMBL/GenBank/DDBJ whole genome shotgun (WGS) entry which is preliminary data.</text>
</comment>
<protein>
    <submittedName>
        <fullName evidence="1">Uncharacterized protein</fullName>
    </submittedName>
</protein>
<dbReference type="InterPro" id="IPR053044">
    <property type="entry name" value="Metallo-hydrolase/TatD-type"/>
</dbReference>
<dbReference type="GO" id="GO:0016788">
    <property type="term" value="F:hydrolase activity, acting on ester bonds"/>
    <property type="evidence" value="ECO:0007669"/>
    <property type="project" value="InterPro"/>
</dbReference>
<dbReference type="PANTHER" id="PTHR47345">
    <property type="entry name" value="CUT9-INTERACTING PROTEIN SCN1"/>
    <property type="match status" value="1"/>
</dbReference>
<dbReference type="Proteomes" id="UP000473826">
    <property type="component" value="Unassembled WGS sequence"/>
</dbReference>
<dbReference type="InterPro" id="IPR001130">
    <property type="entry name" value="TatD-like"/>
</dbReference>
<evidence type="ECO:0000313" key="2">
    <source>
        <dbReference type="Proteomes" id="UP000473826"/>
    </source>
</evidence>